<evidence type="ECO:0000259" key="9">
    <source>
        <dbReference type="PROSITE" id="PS01124"/>
    </source>
</evidence>
<dbReference type="GO" id="GO:0000160">
    <property type="term" value="P:phosphorelay signal transduction system"/>
    <property type="evidence" value="ECO:0007669"/>
    <property type="project" value="UniProtKB-KW"/>
</dbReference>
<dbReference type="PROSITE" id="PS50110">
    <property type="entry name" value="RESPONSE_REGULATORY"/>
    <property type="match status" value="1"/>
</dbReference>
<keyword evidence="3 8" id="KW-0597">Phosphoprotein</keyword>
<dbReference type="GO" id="GO:0043565">
    <property type="term" value="F:sequence-specific DNA binding"/>
    <property type="evidence" value="ECO:0007669"/>
    <property type="project" value="InterPro"/>
</dbReference>
<feature type="domain" description="HTH araC/xylS-type" evidence="9">
    <location>
        <begin position="395"/>
        <end position="493"/>
    </location>
</feature>
<protein>
    <submittedName>
        <fullName evidence="11">Response regulator</fullName>
    </submittedName>
</protein>
<feature type="domain" description="Response regulatory" evidence="10">
    <location>
        <begin position="1"/>
        <end position="102"/>
    </location>
</feature>
<dbReference type="EMBL" id="JACXIZ010000018">
    <property type="protein sequence ID" value="MBD2845790.1"/>
    <property type="molecule type" value="Genomic_DNA"/>
</dbReference>
<evidence type="ECO:0000313" key="11">
    <source>
        <dbReference type="EMBL" id="MBD2845790.1"/>
    </source>
</evidence>
<dbReference type="CDD" id="cd17536">
    <property type="entry name" value="REC_YesN-like"/>
    <property type="match status" value="1"/>
</dbReference>
<dbReference type="GO" id="GO:0003700">
    <property type="term" value="F:DNA-binding transcription factor activity"/>
    <property type="evidence" value="ECO:0007669"/>
    <property type="project" value="InterPro"/>
</dbReference>
<dbReference type="InterPro" id="IPR001789">
    <property type="entry name" value="Sig_transdc_resp-reg_receiver"/>
</dbReference>
<evidence type="ECO:0000259" key="10">
    <source>
        <dbReference type="PROSITE" id="PS50110"/>
    </source>
</evidence>
<dbReference type="Pfam" id="PF12833">
    <property type="entry name" value="HTH_18"/>
    <property type="match status" value="1"/>
</dbReference>
<dbReference type="PROSITE" id="PS00041">
    <property type="entry name" value="HTH_ARAC_FAMILY_1"/>
    <property type="match status" value="1"/>
</dbReference>
<evidence type="ECO:0000256" key="7">
    <source>
        <dbReference type="ARBA" id="ARBA00023163"/>
    </source>
</evidence>
<keyword evidence="12" id="KW-1185">Reference proteome</keyword>
<evidence type="ECO:0000313" key="12">
    <source>
        <dbReference type="Proteomes" id="UP000621560"/>
    </source>
</evidence>
<dbReference type="PROSITE" id="PS01124">
    <property type="entry name" value="HTH_ARAC_FAMILY_2"/>
    <property type="match status" value="1"/>
</dbReference>
<organism evidence="11 12">
    <name type="scientific">Paenibacillus sabuli</name>
    <dbReference type="NCBI Taxonomy" id="2772509"/>
    <lineage>
        <taxon>Bacteria</taxon>
        <taxon>Bacillati</taxon>
        <taxon>Bacillota</taxon>
        <taxon>Bacilli</taxon>
        <taxon>Bacillales</taxon>
        <taxon>Paenibacillaceae</taxon>
        <taxon>Paenibacillus</taxon>
    </lineage>
</organism>
<dbReference type="PRINTS" id="PR00032">
    <property type="entry name" value="HTHARAC"/>
</dbReference>
<evidence type="ECO:0000256" key="8">
    <source>
        <dbReference type="PROSITE-ProRule" id="PRU00169"/>
    </source>
</evidence>
<dbReference type="SUPFAM" id="SSF52172">
    <property type="entry name" value="CheY-like"/>
    <property type="match status" value="1"/>
</dbReference>
<dbReference type="Gene3D" id="3.40.50.2300">
    <property type="match status" value="1"/>
</dbReference>
<evidence type="ECO:0000256" key="1">
    <source>
        <dbReference type="ARBA" id="ARBA00004496"/>
    </source>
</evidence>
<evidence type="ECO:0000256" key="6">
    <source>
        <dbReference type="ARBA" id="ARBA00023125"/>
    </source>
</evidence>
<dbReference type="InterPro" id="IPR018062">
    <property type="entry name" value="HTH_AraC-typ_CS"/>
</dbReference>
<evidence type="ECO:0000256" key="2">
    <source>
        <dbReference type="ARBA" id="ARBA00022490"/>
    </source>
</evidence>
<evidence type="ECO:0000256" key="4">
    <source>
        <dbReference type="ARBA" id="ARBA00023012"/>
    </source>
</evidence>
<keyword evidence="5" id="KW-0805">Transcription regulation</keyword>
<dbReference type="InterPro" id="IPR020449">
    <property type="entry name" value="Tscrpt_reg_AraC-type_HTH"/>
</dbReference>
<dbReference type="InterPro" id="IPR051552">
    <property type="entry name" value="HptR"/>
</dbReference>
<dbReference type="SUPFAM" id="SSF46689">
    <property type="entry name" value="Homeodomain-like"/>
    <property type="match status" value="2"/>
</dbReference>
<proteinExistence type="predicted"/>
<comment type="caution">
    <text evidence="11">The sequence shown here is derived from an EMBL/GenBank/DDBJ whole genome shotgun (WGS) entry which is preliminary data.</text>
</comment>
<dbReference type="Proteomes" id="UP000621560">
    <property type="component" value="Unassembled WGS sequence"/>
</dbReference>
<dbReference type="SMART" id="SM00342">
    <property type="entry name" value="HTH_ARAC"/>
    <property type="match status" value="1"/>
</dbReference>
<gene>
    <name evidence="11" type="ORF">IDH44_11360</name>
</gene>
<keyword evidence="7" id="KW-0804">Transcription</keyword>
<keyword evidence="4" id="KW-0902">Two-component regulatory system</keyword>
<comment type="subcellular location">
    <subcellularLocation>
        <location evidence="1">Cytoplasm</location>
    </subcellularLocation>
</comment>
<dbReference type="GO" id="GO:0005737">
    <property type="term" value="C:cytoplasm"/>
    <property type="evidence" value="ECO:0007669"/>
    <property type="project" value="UniProtKB-SubCell"/>
</dbReference>
<evidence type="ECO:0000256" key="3">
    <source>
        <dbReference type="ARBA" id="ARBA00022553"/>
    </source>
</evidence>
<evidence type="ECO:0000256" key="5">
    <source>
        <dbReference type="ARBA" id="ARBA00023015"/>
    </source>
</evidence>
<dbReference type="Gene3D" id="1.10.10.60">
    <property type="entry name" value="Homeodomain-like"/>
    <property type="match status" value="2"/>
</dbReference>
<dbReference type="InterPro" id="IPR011006">
    <property type="entry name" value="CheY-like_superfamily"/>
</dbReference>
<keyword evidence="6" id="KW-0238">DNA-binding</keyword>
<sequence length="497" mass="56428">MTIDWASLGVAVVGEAYDGEHALELAQRERAELVLSDIRMDGIDGLQLAERLRQVSPDTRIVMLSGYEDFEYARQAVRLGVEDYLLKPVDIDELSDVVRRVVADIRKEALGGVREEDLLWLAGIVRGAPSKAAPPGRSHWHGAAFRIVGSQLASFADSYAKLSADDNEALHERWEAAVRGTLVERGLRALSVFDHPNLMFTLIIIDRRQDDAWWQELLEAVAASWPGAEPLYCALSEAFERLEDTAAAADHARLLLQYYALERRPVLLPSEPAPQREEQGEPLDEQDWVQRMVAALYQQDAEAVRTELDGLFASLEGRRLLLHEAVSVYIELMVVLRRRLRRSGLEEVERAQRPVIDLLLHNSYDSVRELAVSEALQLMELVESSGLDKSYWVVEKAVKYMRERSTSDLKASEVAAWLKITPSYFSFLFKQGTGRSFTEYMNELRINQAKELLATTPDKVFEIADRVGYREYKYFVSVFKSVTGMTPKEYRTRMAGR</sequence>
<reference evidence="11" key="1">
    <citation type="submission" date="2020-09" db="EMBL/GenBank/DDBJ databases">
        <title>A novel bacterium of genus Paenibacillus, isolated from South China Sea.</title>
        <authorList>
            <person name="Huang H."/>
            <person name="Mo K."/>
            <person name="Hu Y."/>
        </authorList>
    </citation>
    <scope>NUCLEOTIDE SEQUENCE</scope>
    <source>
        <strain evidence="11">IB182496</strain>
    </source>
</reference>
<accession>A0A927GS94</accession>
<dbReference type="AlphaFoldDB" id="A0A927GS94"/>
<dbReference type="SMART" id="SM00448">
    <property type="entry name" value="REC"/>
    <property type="match status" value="1"/>
</dbReference>
<keyword evidence="2" id="KW-0963">Cytoplasm</keyword>
<dbReference type="Pfam" id="PF00072">
    <property type="entry name" value="Response_reg"/>
    <property type="match status" value="1"/>
</dbReference>
<dbReference type="PANTHER" id="PTHR42713:SF3">
    <property type="entry name" value="TRANSCRIPTIONAL REGULATORY PROTEIN HPTR"/>
    <property type="match status" value="1"/>
</dbReference>
<dbReference type="InterPro" id="IPR018060">
    <property type="entry name" value="HTH_AraC"/>
</dbReference>
<name>A0A927GS94_9BACL</name>
<feature type="modified residue" description="4-aspartylphosphate" evidence="8">
    <location>
        <position position="37"/>
    </location>
</feature>
<dbReference type="PANTHER" id="PTHR42713">
    <property type="entry name" value="HISTIDINE KINASE-RELATED"/>
    <property type="match status" value="1"/>
</dbReference>
<dbReference type="InterPro" id="IPR009057">
    <property type="entry name" value="Homeodomain-like_sf"/>
</dbReference>